<evidence type="ECO:0000313" key="3">
    <source>
        <dbReference type="Proteomes" id="UP000294530"/>
    </source>
</evidence>
<dbReference type="EMBL" id="SHOA02000001">
    <property type="protein sequence ID" value="TDH73089.1"/>
    <property type="molecule type" value="Genomic_DNA"/>
</dbReference>
<gene>
    <name evidence="2" type="ORF">CCR75_007418</name>
</gene>
<organism evidence="2 3">
    <name type="scientific">Bremia lactucae</name>
    <name type="common">Lettuce downy mildew</name>
    <dbReference type="NCBI Taxonomy" id="4779"/>
    <lineage>
        <taxon>Eukaryota</taxon>
        <taxon>Sar</taxon>
        <taxon>Stramenopiles</taxon>
        <taxon>Oomycota</taxon>
        <taxon>Peronosporomycetes</taxon>
        <taxon>Peronosporales</taxon>
        <taxon>Peronosporaceae</taxon>
        <taxon>Bremia</taxon>
    </lineage>
</organism>
<dbReference type="KEGG" id="blac:94351150"/>
<feature type="compositionally biased region" description="Polar residues" evidence="1">
    <location>
        <begin position="14"/>
        <end position="23"/>
    </location>
</feature>
<sequence>MTSPRSVWEDNLLNGRSDSTASPRHKVTLNSRLVSLSHTALPSDRQYIHYPAPQTKSQFNSSHKRRSPFSYPHEEVTDCASNATKRPRLAYRELPKWRQELSSQDRAKTRERIMLSLHMNSQGNFEKLVLLLSSMEEELLHIKSTSNKVYEYQATELGNLIKHASLEC</sequence>
<feature type="region of interest" description="Disordered" evidence="1">
    <location>
        <begin position="55"/>
        <end position="75"/>
    </location>
</feature>
<dbReference type="GeneID" id="94351150"/>
<evidence type="ECO:0000313" key="2">
    <source>
        <dbReference type="EMBL" id="TDH73089.1"/>
    </source>
</evidence>
<dbReference type="OrthoDB" id="105717at2759"/>
<protein>
    <submittedName>
        <fullName evidence="2">Uncharacterized protein</fullName>
    </submittedName>
</protein>
<dbReference type="Proteomes" id="UP000294530">
    <property type="component" value="Unassembled WGS sequence"/>
</dbReference>
<dbReference type="AlphaFoldDB" id="A0A976NYU9"/>
<feature type="region of interest" description="Disordered" evidence="1">
    <location>
        <begin position="1"/>
        <end position="23"/>
    </location>
</feature>
<accession>A0A976NYU9</accession>
<keyword evidence="3" id="KW-1185">Reference proteome</keyword>
<comment type="caution">
    <text evidence="2">The sequence shown here is derived from an EMBL/GenBank/DDBJ whole genome shotgun (WGS) entry which is preliminary data.</text>
</comment>
<reference evidence="2 3" key="1">
    <citation type="journal article" date="2021" name="Genome Biol.">
        <title>AFLAP: assembly-free linkage analysis pipeline using k-mers from genome sequencing data.</title>
        <authorList>
            <person name="Fletcher K."/>
            <person name="Zhang L."/>
            <person name="Gil J."/>
            <person name="Han R."/>
            <person name="Cavanaugh K."/>
            <person name="Michelmore R."/>
        </authorList>
    </citation>
    <scope>NUCLEOTIDE SEQUENCE [LARGE SCALE GENOMIC DNA]</scope>
    <source>
        <strain evidence="2 3">SF5</strain>
    </source>
</reference>
<proteinExistence type="predicted"/>
<dbReference type="RefSeq" id="XP_067822588.1">
    <property type="nucleotide sequence ID" value="XM_067965479.1"/>
</dbReference>
<name>A0A976NYU9_BRELC</name>
<evidence type="ECO:0000256" key="1">
    <source>
        <dbReference type="SAM" id="MobiDB-lite"/>
    </source>
</evidence>